<dbReference type="PROSITE" id="PS50943">
    <property type="entry name" value="HTH_CROC1"/>
    <property type="match status" value="1"/>
</dbReference>
<dbReference type="EMBL" id="JBEWTB010000002">
    <property type="protein sequence ID" value="MET4757418.1"/>
    <property type="molecule type" value="Genomic_DNA"/>
</dbReference>
<dbReference type="Gene3D" id="2.60.120.10">
    <property type="entry name" value="Jelly Rolls"/>
    <property type="match status" value="1"/>
</dbReference>
<dbReference type="Pfam" id="PF07883">
    <property type="entry name" value="Cupin_2"/>
    <property type="match status" value="1"/>
</dbReference>
<evidence type="ECO:0000256" key="1">
    <source>
        <dbReference type="ARBA" id="ARBA00023015"/>
    </source>
</evidence>
<dbReference type="SUPFAM" id="SSF47413">
    <property type="entry name" value="lambda repressor-like DNA-binding domains"/>
    <property type="match status" value="1"/>
</dbReference>
<dbReference type="CDD" id="cd00093">
    <property type="entry name" value="HTH_XRE"/>
    <property type="match status" value="1"/>
</dbReference>
<dbReference type="InterPro" id="IPR001387">
    <property type="entry name" value="Cro/C1-type_HTH"/>
</dbReference>
<reference evidence="5 6" key="1">
    <citation type="submission" date="2024-06" db="EMBL/GenBank/DDBJ databases">
        <title>Genomic Encyclopedia of Type Strains, Phase V (KMG-V): Genome sequencing to study the core and pangenomes of soil and plant-associated prokaryotes.</title>
        <authorList>
            <person name="Whitman W."/>
        </authorList>
    </citation>
    <scope>NUCLEOTIDE SEQUENCE [LARGE SCALE GENOMIC DNA]</scope>
    <source>
        <strain evidence="5 6">NE40</strain>
    </source>
</reference>
<evidence type="ECO:0000259" key="4">
    <source>
        <dbReference type="PROSITE" id="PS50943"/>
    </source>
</evidence>
<dbReference type="CDD" id="cd02209">
    <property type="entry name" value="cupin_XRE_C"/>
    <property type="match status" value="1"/>
</dbReference>
<dbReference type="SUPFAM" id="SSF51182">
    <property type="entry name" value="RmlC-like cupins"/>
    <property type="match status" value="1"/>
</dbReference>
<dbReference type="Proteomes" id="UP001549366">
    <property type="component" value="Unassembled WGS sequence"/>
</dbReference>
<dbReference type="Pfam" id="PF01381">
    <property type="entry name" value="HTH_3"/>
    <property type="match status" value="1"/>
</dbReference>
<dbReference type="InterPro" id="IPR013096">
    <property type="entry name" value="Cupin_2"/>
</dbReference>
<evidence type="ECO:0000313" key="6">
    <source>
        <dbReference type="Proteomes" id="UP001549366"/>
    </source>
</evidence>
<keyword evidence="6" id="KW-1185">Reference proteome</keyword>
<dbReference type="InterPro" id="IPR050807">
    <property type="entry name" value="TransReg_Diox_bact_type"/>
</dbReference>
<name>A0ABV2SI39_9GAMM</name>
<proteinExistence type="predicted"/>
<gene>
    <name evidence="5" type="ORF">V5J35_002610</name>
</gene>
<keyword evidence="3" id="KW-0804">Transcription</keyword>
<dbReference type="Gene3D" id="1.10.260.40">
    <property type="entry name" value="lambda repressor-like DNA-binding domains"/>
    <property type="match status" value="1"/>
</dbReference>
<dbReference type="InterPro" id="IPR010982">
    <property type="entry name" value="Lambda_DNA-bd_dom_sf"/>
</dbReference>
<accession>A0ABV2SI39</accession>
<dbReference type="SMART" id="SM00530">
    <property type="entry name" value="HTH_XRE"/>
    <property type="match status" value="1"/>
</dbReference>
<feature type="domain" description="HTH cro/C1-type" evidence="4">
    <location>
        <begin position="14"/>
        <end position="68"/>
    </location>
</feature>
<keyword evidence="2" id="KW-0238">DNA-binding</keyword>
<dbReference type="PANTHER" id="PTHR46797:SF23">
    <property type="entry name" value="HTH-TYPE TRANSCRIPTIONAL REGULATOR SUTR"/>
    <property type="match status" value="1"/>
</dbReference>
<dbReference type="PANTHER" id="PTHR46797">
    <property type="entry name" value="HTH-TYPE TRANSCRIPTIONAL REGULATOR"/>
    <property type="match status" value="1"/>
</dbReference>
<protein>
    <submittedName>
        <fullName evidence="5">Transcriptional regulator with XRE-family HTH domain</fullName>
    </submittedName>
</protein>
<sequence>MSTDIFKSQIASHLKSIRAARGWSLDKTAQATGVSKAMLGQIERQESSPTIATLWKIASGLETSFSAFFATRESLRNSETTFPCDPSMQIKTLFPFSADTRMEMFEITLMKFHRQQSSPHAPGVIEHCCVIEGEIELETGNSSHLLKKGESLKFHADQPHSYRAKTDTAVFHNIICYPA</sequence>
<dbReference type="InterPro" id="IPR014710">
    <property type="entry name" value="RmlC-like_jellyroll"/>
</dbReference>
<dbReference type="RefSeq" id="WP_354007577.1">
    <property type="nucleotide sequence ID" value="NZ_JBEWTA010000001.1"/>
</dbReference>
<keyword evidence="1" id="KW-0805">Transcription regulation</keyword>
<evidence type="ECO:0000256" key="3">
    <source>
        <dbReference type="ARBA" id="ARBA00023163"/>
    </source>
</evidence>
<evidence type="ECO:0000313" key="5">
    <source>
        <dbReference type="EMBL" id="MET4757418.1"/>
    </source>
</evidence>
<organism evidence="5 6">
    <name type="scientific">Endozoicomonas lisbonensis</name>
    <dbReference type="NCBI Taxonomy" id="3120522"/>
    <lineage>
        <taxon>Bacteria</taxon>
        <taxon>Pseudomonadati</taxon>
        <taxon>Pseudomonadota</taxon>
        <taxon>Gammaproteobacteria</taxon>
        <taxon>Oceanospirillales</taxon>
        <taxon>Endozoicomonadaceae</taxon>
        <taxon>Endozoicomonas</taxon>
    </lineage>
</organism>
<comment type="caution">
    <text evidence="5">The sequence shown here is derived from an EMBL/GenBank/DDBJ whole genome shotgun (WGS) entry which is preliminary data.</text>
</comment>
<evidence type="ECO:0000256" key="2">
    <source>
        <dbReference type="ARBA" id="ARBA00023125"/>
    </source>
</evidence>
<dbReference type="InterPro" id="IPR011051">
    <property type="entry name" value="RmlC_Cupin_sf"/>
</dbReference>